<evidence type="ECO:0000256" key="6">
    <source>
        <dbReference type="ARBA" id="ARBA00022771"/>
    </source>
</evidence>
<evidence type="ECO:0000313" key="17">
    <source>
        <dbReference type="Proteomes" id="UP000003490"/>
    </source>
</evidence>
<reference evidence="16 18" key="3">
    <citation type="submission" date="2017-07" db="EMBL/GenBank/DDBJ databases">
        <title>Prevalence of linear plasmids in Cutibacterium (Propionibacterium) acnes isolates obtained from prostatic tissue.</title>
        <authorList>
            <person name="Davidsson S."/>
            <person name="Carlsson J."/>
            <person name="Molling P."/>
            <person name="Andren O."/>
            <person name="Andersson S.-O."/>
            <person name="Brzuszkiewicz E."/>
            <person name="Poehlein A."/>
            <person name="Al-Zeer M."/>
            <person name="Brinkmann V."/>
            <person name="Scavenius C."/>
            <person name="Nazipi S."/>
            <person name="Soderquist B."/>
            <person name="Bruggemann H."/>
        </authorList>
    </citation>
    <scope>NUCLEOTIDE SEQUENCE [LARGE SCALE GENOMIC DNA]</scope>
    <source>
        <strain evidence="16 18">DSM 753</strain>
    </source>
</reference>
<keyword evidence="9 13" id="KW-0067">ATP-binding</keyword>
<evidence type="ECO:0000256" key="12">
    <source>
        <dbReference type="ARBA" id="ARBA00025280"/>
    </source>
</evidence>
<evidence type="ECO:0000256" key="9">
    <source>
        <dbReference type="ARBA" id="ARBA00022840"/>
    </source>
</evidence>
<keyword evidence="13" id="KW-0963">Cytoplasm</keyword>
<keyword evidence="5 13" id="KW-0547">Nucleotide-binding</keyword>
<dbReference type="PRINTS" id="PR01070">
    <property type="entry name" value="ACCCTRFRASEB"/>
</dbReference>
<dbReference type="GO" id="GO:2001295">
    <property type="term" value="P:malonyl-CoA biosynthetic process"/>
    <property type="evidence" value="ECO:0007669"/>
    <property type="project" value="UniProtKB-UniRule"/>
</dbReference>
<keyword evidence="8 13" id="KW-0862">Zinc</keyword>
<comment type="function">
    <text evidence="12 13">Component of the acetyl coenzyme A carboxylase (ACC) complex. Biotin carboxylase (BC) catalyzes the carboxylation of biotin on its carrier protein (BCCP) and then the CO(2) group is transferred by the transcarboxylase to acetyl-CoA to form malonyl-CoA.</text>
</comment>
<evidence type="ECO:0000256" key="3">
    <source>
        <dbReference type="ARBA" id="ARBA00022679"/>
    </source>
</evidence>
<dbReference type="GO" id="GO:0006633">
    <property type="term" value="P:fatty acid biosynthetic process"/>
    <property type="evidence" value="ECO:0007669"/>
    <property type="project" value="UniProtKB-KW"/>
</dbReference>
<protein>
    <recommendedName>
        <fullName evidence="13">Acetyl-coenzyme A carboxylase carboxyl transferase subunit beta</fullName>
        <shortName evidence="13">ACCase subunit beta</shortName>
        <shortName evidence="13">Acetyl-CoA carboxylase carboxyltransferase subunit beta</shortName>
        <ecNumber evidence="13">2.1.3.15</ecNumber>
    </recommendedName>
</protein>
<dbReference type="GO" id="GO:0005524">
    <property type="term" value="F:ATP binding"/>
    <property type="evidence" value="ECO:0007669"/>
    <property type="project" value="UniProtKB-KW"/>
</dbReference>
<dbReference type="HAMAP" id="MF_01395">
    <property type="entry name" value="AcetylCoA_CT_beta"/>
    <property type="match status" value="1"/>
</dbReference>
<evidence type="ECO:0000313" key="16">
    <source>
        <dbReference type="EMBL" id="PEQ23457.1"/>
    </source>
</evidence>
<feature type="zinc finger region" description="C4-type" evidence="13">
    <location>
        <begin position="81"/>
        <end position="103"/>
    </location>
</feature>
<comment type="caution">
    <text evidence="15">The sequence shown here is derived from an EMBL/GenBank/DDBJ whole genome shotgun (WGS) entry which is preliminary data.</text>
</comment>
<dbReference type="Proteomes" id="UP000220611">
    <property type="component" value="Unassembled WGS sequence"/>
</dbReference>
<dbReference type="NCBIfam" id="TIGR00515">
    <property type="entry name" value="accD"/>
    <property type="match status" value="1"/>
</dbReference>
<reference evidence="15 17" key="1">
    <citation type="submission" date="2007-08" db="EMBL/GenBank/DDBJ databases">
        <title>Draft genome sequence of Clostridium leptum (DSM 753).</title>
        <authorList>
            <person name="Sudarsanam P."/>
            <person name="Ley R."/>
            <person name="Guruge J."/>
            <person name="Turnbaugh P.J."/>
            <person name="Mahowald M."/>
            <person name="Liep D."/>
            <person name="Gordon J."/>
        </authorList>
    </citation>
    <scope>NUCLEOTIDE SEQUENCE [LARGE SCALE GENOMIC DNA]</scope>
    <source>
        <strain evidence="15 17">DSM 753</strain>
    </source>
</reference>
<dbReference type="PANTHER" id="PTHR42995:SF5">
    <property type="entry name" value="ACETYL-COENZYME A CARBOXYLASE CARBOXYL TRANSFERASE SUBUNIT BETA, CHLOROPLASTIC"/>
    <property type="match status" value="1"/>
</dbReference>
<evidence type="ECO:0000313" key="18">
    <source>
        <dbReference type="Proteomes" id="UP000220611"/>
    </source>
</evidence>
<comment type="subcellular location">
    <subcellularLocation>
        <location evidence="1 13">Cytoplasm</location>
    </subcellularLocation>
</comment>
<comment type="similarity">
    <text evidence="13">Belongs to the AccD/PCCB family.</text>
</comment>
<feature type="binding site" evidence="13">
    <location>
        <position position="84"/>
    </location>
    <ligand>
        <name>Zn(2+)</name>
        <dbReference type="ChEBI" id="CHEBI:29105"/>
    </ligand>
</feature>
<dbReference type="AlphaFoldDB" id="A7VVW1"/>
<comment type="catalytic activity">
    <reaction evidence="13">
        <text>N(6)-carboxybiotinyl-L-lysyl-[protein] + acetyl-CoA = N(6)-biotinyl-L-lysyl-[protein] + malonyl-CoA</text>
        <dbReference type="Rhea" id="RHEA:54728"/>
        <dbReference type="Rhea" id="RHEA-COMP:10505"/>
        <dbReference type="Rhea" id="RHEA-COMP:10506"/>
        <dbReference type="ChEBI" id="CHEBI:57288"/>
        <dbReference type="ChEBI" id="CHEBI:57384"/>
        <dbReference type="ChEBI" id="CHEBI:83144"/>
        <dbReference type="ChEBI" id="CHEBI:83145"/>
        <dbReference type="EC" id="2.1.3.15"/>
    </reaction>
</comment>
<evidence type="ECO:0000256" key="11">
    <source>
        <dbReference type="ARBA" id="ARBA00023160"/>
    </source>
</evidence>
<keyword evidence="11 13" id="KW-0275">Fatty acid biosynthesis</keyword>
<dbReference type="InterPro" id="IPR029045">
    <property type="entry name" value="ClpP/crotonase-like_dom_sf"/>
</dbReference>
<feature type="binding site" evidence="13">
    <location>
        <position position="81"/>
    </location>
    <ligand>
        <name>Zn(2+)</name>
        <dbReference type="ChEBI" id="CHEBI:29105"/>
    </ligand>
</feature>
<reference evidence="15 17" key="2">
    <citation type="submission" date="2007-08" db="EMBL/GenBank/DDBJ databases">
        <authorList>
            <person name="Fulton L."/>
            <person name="Clifton S."/>
            <person name="Fulton B."/>
            <person name="Xu J."/>
            <person name="Minx P."/>
            <person name="Pepin K.H."/>
            <person name="Johnson M."/>
            <person name="Thiruvilangam P."/>
            <person name="Bhonagiri V."/>
            <person name="Nash W.E."/>
            <person name="Wang C."/>
            <person name="Mardis E.R."/>
            <person name="Wilson R.K."/>
        </authorList>
    </citation>
    <scope>NUCLEOTIDE SEQUENCE [LARGE SCALE GENOMIC DNA]</scope>
    <source>
        <strain evidence="15 17">DSM 753</strain>
    </source>
</reference>
<dbReference type="Pfam" id="PF17848">
    <property type="entry name" value="Zn_ribbon_ACC"/>
    <property type="match status" value="1"/>
</dbReference>
<accession>A7VVW1</accession>
<dbReference type="InterPro" id="IPR000438">
    <property type="entry name" value="Acetyl_CoA_COase_Trfase_b_su"/>
</dbReference>
<dbReference type="UniPathway" id="UPA00655">
    <property type="reaction ID" value="UER00711"/>
</dbReference>
<evidence type="ECO:0000256" key="13">
    <source>
        <dbReference type="HAMAP-Rule" id="MF_01395"/>
    </source>
</evidence>
<feature type="binding site" evidence="13">
    <location>
        <position position="103"/>
    </location>
    <ligand>
        <name>Zn(2+)</name>
        <dbReference type="ChEBI" id="CHEBI:29105"/>
    </ligand>
</feature>
<evidence type="ECO:0000256" key="2">
    <source>
        <dbReference type="ARBA" id="ARBA00022516"/>
    </source>
</evidence>
<evidence type="ECO:0000256" key="1">
    <source>
        <dbReference type="ARBA" id="ARBA00004496"/>
    </source>
</evidence>
<evidence type="ECO:0000259" key="14">
    <source>
        <dbReference type="PROSITE" id="PS50980"/>
    </source>
</evidence>
<dbReference type="Proteomes" id="UP000003490">
    <property type="component" value="Unassembled WGS sequence"/>
</dbReference>
<keyword evidence="4 13" id="KW-0479">Metal-binding</keyword>
<keyword evidence="6 13" id="KW-0863">Zinc-finger</keyword>
<gene>
    <name evidence="13 15" type="primary">accD</name>
    <name evidence="16" type="ORF">CH238_13865</name>
    <name evidence="15" type="ORF">CLOLEP_02724</name>
</gene>
<keyword evidence="18" id="KW-1185">Reference proteome</keyword>
<dbReference type="InterPro" id="IPR034733">
    <property type="entry name" value="AcCoA_carboxyl_beta"/>
</dbReference>
<dbReference type="Gene3D" id="3.90.226.10">
    <property type="entry name" value="2-enoyl-CoA Hydratase, Chain A, domain 1"/>
    <property type="match status" value="1"/>
</dbReference>
<dbReference type="EMBL" id="ABCB02000019">
    <property type="protein sequence ID" value="EDO61111.1"/>
    <property type="molecule type" value="Genomic_DNA"/>
</dbReference>
<dbReference type="EMBL" id="NOXF01000016">
    <property type="protein sequence ID" value="PEQ23457.1"/>
    <property type="molecule type" value="Genomic_DNA"/>
</dbReference>
<dbReference type="GO" id="GO:0016743">
    <property type="term" value="F:carboxyl- or carbamoyltransferase activity"/>
    <property type="evidence" value="ECO:0007669"/>
    <property type="project" value="UniProtKB-UniRule"/>
</dbReference>
<dbReference type="GO" id="GO:0003989">
    <property type="term" value="F:acetyl-CoA carboxylase activity"/>
    <property type="evidence" value="ECO:0007669"/>
    <property type="project" value="InterPro"/>
</dbReference>
<dbReference type="HOGENOM" id="CLU_015486_1_1_9"/>
<dbReference type="Pfam" id="PF01039">
    <property type="entry name" value="Carboxyl_trans"/>
    <property type="match status" value="1"/>
</dbReference>
<comment type="cofactor">
    <cofactor evidence="13">
        <name>Zn(2+)</name>
        <dbReference type="ChEBI" id="CHEBI:29105"/>
    </cofactor>
    <text evidence="13">Binds 1 zinc ion per subunit.</text>
</comment>
<evidence type="ECO:0000256" key="4">
    <source>
        <dbReference type="ARBA" id="ARBA00022723"/>
    </source>
</evidence>
<keyword evidence="10 13" id="KW-0443">Lipid metabolism</keyword>
<dbReference type="InterPro" id="IPR011762">
    <property type="entry name" value="COA_CT_N"/>
</dbReference>
<keyword evidence="15" id="KW-0436">Ligase</keyword>
<feature type="binding site" evidence="13">
    <location>
        <position position="100"/>
    </location>
    <ligand>
        <name>Zn(2+)</name>
        <dbReference type="ChEBI" id="CHEBI:29105"/>
    </ligand>
</feature>
<dbReference type="GO" id="GO:0008270">
    <property type="term" value="F:zinc ion binding"/>
    <property type="evidence" value="ECO:0007669"/>
    <property type="project" value="UniProtKB-UniRule"/>
</dbReference>
<sequence length="338" mass="37519">MTAGFVSRFPVYGYDKRRENAVKPSDFTQLTDTISNSISQTISNTLSSIPLNSLFKKPKNELEGEQQAQGPSVPDDLWIKCPACKTMLLSSDLREDLFVCRKCGHHFKVTARQRIRILTDRHSFHERDKELESVNLIDFPGYDKKLENARKNSGEKESVVWGTAEIDGNPCVLCVMDSNFMAGSMGTITGEKISRAFEYAADHRLPAVVFTASGGARMQEGILSLMQMAKTSGAVKRHSDAGLLYVTVLTDPTTGGVTASFAMEGDIILAEPGALVAFAGPRVIEQTIRQKLPQGFQQSEFLEEKGFVDAIVHRWEMKKTLAHILQLHKKEEPEHDGL</sequence>
<dbReference type="eggNOG" id="COG0777">
    <property type="taxonomic scope" value="Bacteria"/>
</dbReference>
<proteinExistence type="inferred from homology"/>
<evidence type="ECO:0000256" key="5">
    <source>
        <dbReference type="ARBA" id="ARBA00022741"/>
    </source>
</evidence>
<feature type="domain" description="CoA carboxyltransferase N-terminal" evidence="14">
    <location>
        <begin position="77"/>
        <end position="338"/>
    </location>
</feature>
<evidence type="ECO:0000256" key="7">
    <source>
        <dbReference type="ARBA" id="ARBA00022832"/>
    </source>
</evidence>
<name>A7VVW1_9FIRM</name>
<dbReference type="GO" id="GO:0009317">
    <property type="term" value="C:acetyl-CoA carboxylase complex"/>
    <property type="evidence" value="ECO:0007669"/>
    <property type="project" value="InterPro"/>
</dbReference>
<evidence type="ECO:0000313" key="15">
    <source>
        <dbReference type="EMBL" id="EDO61111.1"/>
    </source>
</evidence>
<evidence type="ECO:0000256" key="10">
    <source>
        <dbReference type="ARBA" id="ARBA00023098"/>
    </source>
</evidence>
<organism evidence="15 17">
    <name type="scientific">[Clostridium] leptum DSM 753</name>
    <dbReference type="NCBI Taxonomy" id="428125"/>
    <lineage>
        <taxon>Bacteria</taxon>
        <taxon>Bacillati</taxon>
        <taxon>Bacillota</taxon>
        <taxon>Clostridia</taxon>
        <taxon>Eubacteriales</taxon>
        <taxon>Oscillospiraceae</taxon>
        <taxon>Oscillospiraceae incertae sedis</taxon>
    </lineage>
</organism>
<dbReference type="PROSITE" id="PS50980">
    <property type="entry name" value="COA_CT_NTER"/>
    <property type="match status" value="1"/>
</dbReference>
<comment type="subunit">
    <text evidence="13">Acetyl-CoA carboxylase is a heterohexamer composed of biotin carboxyl carrier protein (AccB), biotin carboxylase (AccC) and two subunits each of ACCase subunit alpha (AccA) and ACCase subunit beta (AccD).</text>
</comment>
<evidence type="ECO:0000256" key="8">
    <source>
        <dbReference type="ARBA" id="ARBA00022833"/>
    </source>
</evidence>
<dbReference type="EC" id="2.1.3.15" evidence="13"/>
<dbReference type="InterPro" id="IPR041010">
    <property type="entry name" value="Znf-ACC"/>
</dbReference>
<dbReference type="PANTHER" id="PTHR42995">
    <property type="entry name" value="ACETYL-COENZYME A CARBOXYLASE CARBOXYL TRANSFERASE SUBUNIT BETA, CHLOROPLASTIC"/>
    <property type="match status" value="1"/>
</dbReference>
<comment type="pathway">
    <text evidence="13">Lipid metabolism; malonyl-CoA biosynthesis; malonyl-CoA from acetyl-CoA: step 1/1.</text>
</comment>
<keyword evidence="3 13" id="KW-0808">Transferase</keyword>
<keyword evidence="2 13" id="KW-0444">Lipid biosynthesis</keyword>
<keyword evidence="7 13" id="KW-0276">Fatty acid metabolism</keyword>
<dbReference type="SUPFAM" id="SSF52096">
    <property type="entry name" value="ClpP/crotonase"/>
    <property type="match status" value="1"/>
</dbReference>